<dbReference type="AlphaFoldDB" id="A0A5J4WWJ6"/>
<evidence type="ECO:0000313" key="3">
    <source>
        <dbReference type="Proteomes" id="UP000324800"/>
    </source>
</evidence>
<gene>
    <name evidence="2" type="ORF">EZS28_005058</name>
</gene>
<accession>A0A5J4WWJ6</accession>
<evidence type="ECO:0000256" key="1">
    <source>
        <dbReference type="SAM" id="Coils"/>
    </source>
</evidence>
<reference evidence="2 3" key="1">
    <citation type="submission" date="2019-03" db="EMBL/GenBank/DDBJ databases">
        <title>Single cell metagenomics reveals metabolic interactions within the superorganism composed of flagellate Streblomastix strix and complex community of Bacteroidetes bacteria on its surface.</title>
        <authorList>
            <person name="Treitli S.C."/>
            <person name="Kolisko M."/>
            <person name="Husnik F."/>
            <person name="Keeling P."/>
            <person name="Hampl V."/>
        </authorList>
    </citation>
    <scope>NUCLEOTIDE SEQUENCE [LARGE SCALE GENOMIC DNA]</scope>
    <source>
        <strain evidence="2">ST1C</strain>
    </source>
</reference>
<dbReference type="EMBL" id="SNRW01000758">
    <property type="protein sequence ID" value="KAA6399418.1"/>
    <property type="molecule type" value="Genomic_DNA"/>
</dbReference>
<protein>
    <submittedName>
        <fullName evidence="2">Uncharacterized protein</fullName>
    </submittedName>
</protein>
<proteinExistence type="predicted"/>
<evidence type="ECO:0000313" key="2">
    <source>
        <dbReference type="EMBL" id="KAA6399418.1"/>
    </source>
</evidence>
<sequence length="231" mass="26162">MTQNSILTGSLFSNLFKNNQFGNSVQGYSQNLDKQIQKEIDSPTVQQTKSTSGYNFFFDKAEVEKLLSKYSSSSRSAIQQNQSNLEERQELLSQIHQKREEELEKLRENVLRQRSASPINLNNDLNREHLAIIGDSNPKPKSSSASPGKVVKSMKALRCLSPSFVTLWRTKDNLRPWLPAGKSESSDPHHAPFLGSVNPVVWPSVKPRGQVMLNYTTEEEQQQSKQDKTLN</sequence>
<keyword evidence="1" id="KW-0175">Coiled coil</keyword>
<comment type="caution">
    <text evidence="2">The sequence shown here is derived from an EMBL/GenBank/DDBJ whole genome shotgun (WGS) entry which is preliminary data.</text>
</comment>
<organism evidence="2 3">
    <name type="scientific">Streblomastix strix</name>
    <dbReference type="NCBI Taxonomy" id="222440"/>
    <lineage>
        <taxon>Eukaryota</taxon>
        <taxon>Metamonada</taxon>
        <taxon>Preaxostyla</taxon>
        <taxon>Oxymonadida</taxon>
        <taxon>Streblomastigidae</taxon>
        <taxon>Streblomastix</taxon>
    </lineage>
</organism>
<dbReference type="Proteomes" id="UP000324800">
    <property type="component" value="Unassembled WGS sequence"/>
</dbReference>
<feature type="coiled-coil region" evidence="1">
    <location>
        <begin position="81"/>
        <end position="116"/>
    </location>
</feature>
<name>A0A5J4WWJ6_9EUKA</name>